<dbReference type="PANTHER" id="PTHR23273">
    <property type="entry name" value="REPLICATION FACTOR A 1, RFA1"/>
    <property type="match status" value="1"/>
</dbReference>
<dbReference type="Pfam" id="PF01336">
    <property type="entry name" value="tRNA_anti-codon"/>
    <property type="match status" value="1"/>
</dbReference>
<dbReference type="GO" id="GO:0000724">
    <property type="term" value="P:double-strand break repair via homologous recombination"/>
    <property type="evidence" value="ECO:0007669"/>
    <property type="project" value="TreeGrafter"/>
</dbReference>
<dbReference type="InterPro" id="IPR004365">
    <property type="entry name" value="NA-bd_OB_tRNA"/>
</dbReference>
<dbReference type="Gene3D" id="2.40.50.140">
    <property type="entry name" value="Nucleic acid-binding proteins"/>
    <property type="match status" value="4"/>
</dbReference>
<dbReference type="CDD" id="cd04476">
    <property type="entry name" value="RPA1_DBD_C"/>
    <property type="match status" value="1"/>
</dbReference>
<gene>
    <name evidence="17" type="ORF">Sjap_004066</name>
</gene>
<dbReference type="InterPro" id="IPR013955">
    <property type="entry name" value="Rep_factor-A_C"/>
</dbReference>
<dbReference type="PANTHER" id="PTHR23273:SF4">
    <property type="entry name" value="REPLICATION PROTEIN A OB DOMAIN-CONTAINING PROTEIN"/>
    <property type="match status" value="1"/>
</dbReference>
<dbReference type="FunFam" id="2.40.50.140:FF:000041">
    <property type="entry name" value="Replication protein A subunit"/>
    <property type="match status" value="1"/>
</dbReference>
<evidence type="ECO:0000256" key="1">
    <source>
        <dbReference type="ARBA" id="ARBA00004123"/>
    </source>
</evidence>
<dbReference type="FunFam" id="2.40.50.140:FF:000064">
    <property type="entry name" value="Replication protein A subunit"/>
    <property type="match status" value="1"/>
</dbReference>
<dbReference type="GO" id="GO:0005662">
    <property type="term" value="C:DNA replication factor A complex"/>
    <property type="evidence" value="ECO:0007669"/>
    <property type="project" value="TreeGrafter"/>
</dbReference>
<dbReference type="FunFam" id="2.40.50.140:FF:000090">
    <property type="entry name" value="Replication protein A subunit"/>
    <property type="match status" value="1"/>
</dbReference>
<dbReference type="NCBIfam" id="TIGR00617">
    <property type="entry name" value="rpa1"/>
    <property type="match status" value="1"/>
</dbReference>
<dbReference type="GO" id="GO:0043047">
    <property type="term" value="F:single-stranded telomeric DNA binding"/>
    <property type="evidence" value="ECO:0007669"/>
    <property type="project" value="TreeGrafter"/>
</dbReference>
<dbReference type="SUPFAM" id="SSF50249">
    <property type="entry name" value="Nucleic acid-binding proteins"/>
    <property type="match status" value="4"/>
</dbReference>
<dbReference type="Proteomes" id="UP001417504">
    <property type="component" value="Unassembled WGS sequence"/>
</dbReference>
<keyword evidence="10" id="KW-0234">DNA repair</keyword>
<evidence type="ECO:0000256" key="4">
    <source>
        <dbReference type="ARBA" id="ARBA00022723"/>
    </source>
</evidence>
<accession>A0AAP0K1K9</accession>
<evidence type="ECO:0000256" key="10">
    <source>
        <dbReference type="ARBA" id="ARBA00023204"/>
    </source>
</evidence>
<dbReference type="AlphaFoldDB" id="A0AAP0K1K9"/>
<comment type="similarity">
    <text evidence="2 12">Belongs to the replication factor A protein 1 family.</text>
</comment>
<reference evidence="17 18" key="1">
    <citation type="submission" date="2024-01" db="EMBL/GenBank/DDBJ databases">
        <title>Genome assemblies of Stephania.</title>
        <authorList>
            <person name="Yang L."/>
        </authorList>
    </citation>
    <scope>NUCLEOTIDE SEQUENCE [LARGE SCALE GENOMIC DNA]</scope>
    <source>
        <strain evidence="17">QJT</strain>
        <tissue evidence="17">Leaf</tissue>
    </source>
</reference>
<evidence type="ECO:0000256" key="9">
    <source>
        <dbReference type="ARBA" id="ARBA00023172"/>
    </source>
</evidence>
<evidence type="ECO:0000256" key="6">
    <source>
        <dbReference type="ARBA" id="ARBA00022771"/>
    </source>
</evidence>
<keyword evidence="8 12" id="KW-0238">DNA-binding</keyword>
<evidence type="ECO:0000256" key="5">
    <source>
        <dbReference type="ARBA" id="ARBA00022763"/>
    </source>
</evidence>
<evidence type="ECO:0000256" key="12">
    <source>
        <dbReference type="RuleBase" id="RU364130"/>
    </source>
</evidence>
<dbReference type="CDD" id="cd04477">
    <property type="entry name" value="RPA1N"/>
    <property type="match status" value="1"/>
</dbReference>
<keyword evidence="6 12" id="KW-0863">Zinc-finger</keyword>
<evidence type="ECO:0000259" key="15">
    <source>
        <dbReference type="Pfam" id="PF08646"/>
    </source>
</evidence>
<dbReference type="GO" id="GO:0008270">
    <property type="term" value="F:zinc ion binding"/>
    <property type="evidence" value="ECO:0007669"/>
    <property type="project" value="UniProtKB-KW"/>
</dbReference>
<evidence type="ECO:0000256" key="2">
    <source>
        <dbReference type="ARBA" id="ARBA00005690"/>
    </source>
</evidence>
<dbReference type="GO" id="GO:0051321">
    <property type="term" value="P:meiotic cell cycle"/>
    <property type="evidence" value="ECO:0007669"/>
    <property type="project" value="TreeGrafter"/>
</dbReference>
<keyword evidence="11 12" id="KW-0539">Nucleus</keyword>
<comment type="subcellular location">
    <subcellularLocation>
        <location evidence="1 12">Nucleus</location>
    </subcellularLocation>
</comment>
<dbReference type="CDD" id="cd04475">
    <property type="entry name" value="RPA1_DBD_B"/>
    <property type="match status" value="1"/>
</dbReference>
<keyword evidence="5" id="KW-0227">DNA damage</keyword>
<evidence type="ECO:0000313" key="18">
    <source>
        <dbReference type="Proteomes" id="UP001417504"/>
    </source>
</evidence>
<evidence type="ECO:0000313" key="17">
    <source>
        <dbReference type="EMBL" id="KAK9144163.1"/>
    </source>
</evidence>
<feature type="domain" description="Replication factor A C-terminal" evidence="15">
    <location>
        <begin position="506"/>
        <end position="648"/>
    </location>
</feature>
<dbReference type="CDD" id="cd04474">
    <property type="entry name" value="RPA1_DBD_A"/>
    <property type="match status" value="1"/>
</dbReference>
<dbReference type="Pfam" id="PF08646">
    <property type="entry name" value="Rep_fac-A_C"/>
    <property type="match status" value="1"/>
</dbReference>
<evidence type="ECO:0000256" key="7">
    <source>
        <dbReference type="ARBA" id="ARBA00022833"/>
    </source>
</evidence>
<keyword evidence="4 12" id="KW-0479">Metal-binding</keyword>
<dbReference type="InterPro" id="IPR031657">
    <property type="entry name" value="REPA_OB_2"/>
</dbReference>
<feature type="domain" description="Replication factor-A protein 1 N-terminal" evidence="14">
    <location>
        <begin position="5"/>
        <end position="92"/>
    </location>
</feature>
<dbReference type="GO" id="GO:0006260">
    <property type="term" value="P:DNA replication"/>
    <property type="evidence" value="ECO:0007669"/>
    <property type="project" value="UniProtKB-KW"/>
</dbReference>
<comment type="caution">
    <text evidence="17">The sequence shown here is derived from an EMBL/GenBank/DDBJ whole genome shotgun (WGS) entry which is preliminary data.</text>
</comment>
<comment type="function">
    <text evidence="12">Component of the replication protein A complex (RPA) required for DNA recombination, repair and replication. The activity of RPA is mediated by single-stranded DNA binding and protein interactions. Probably involved in repair of double-strand DNA breaks (DSBs) induced by genotoxic stresses.</text>
</comment>
<organism evidence="17 18">
    <name type="scientific">Stephania japonica</name>
    <dbReference type="NCBI Taxonomy" id="461633"/>
    <lineage>
        <taxon>Eukaryota</taxon>
        <taxon>Viridiplantae</taxon>
        <taxon>Streptophyta</taxon>
        <taxon>Embryophyta</taxon>
        <taxon>Tracheophyta</taxon>
        <taxon>Spermatophyta</taxon>
        <taxon>Magnoliopsida</taxon>
        <taxon>Ranunculales</taxon>
        <taxon>Menispermaceae</taxon>
        <taxon>Menispermoideae</taxon>
        <taxon>Cissampelideae</taxon>
        <taxon>Stephania</taxon>
    </lineage>
</organism>
<dbReference type="InterPro" id="IPR012340">
    <property type="entry name" value="NA-bd_OB-fold"/>
</dbReference>
<name>A0AAP0K1K9_9MAGN</name>
<dbReference type="InterPro" id="IPR004591">
    <property type="entry name" value="Rfa1"/>
</dbReference>
<protein>
    <recommendedName>
        <fullName evidence="12">Replication protein A subunit</fullName>
    </recommendedName>
</protein>
<keyword evidence="7 12" id="KW-0862">Zinc</keyword>
<evidence type="ECO:0000256" key="8">
    <source>
        <dbReference type="ARBA" id="ARBA00023125"/>
    </source>
</evidence>
<keyword evidence="18" id="KW-1185">Reference proteome</keyword>
<sequence length="672" mass="74256">MAVNLTSNAIEMICNGEFQGDDVKPVVQVADIKLVTTGQQSTERYRMLLSDGAHLQQGMLATQLNGLVQAGKVQKGSVIQMSQFVSQVIQSRHCYCSCAGKTIISGQSPMEQSRVTTANTQSYGGAVGTTGRIPFKDMNGGASMKHSNLNSQNNGGGYAGNSESRGPGYVANNVPPAAYIKSETGARGPGSAPLADNYAHVSAAPNYVNRGPIAKNEAPARIIPIAALNPYQGRWTIKARVTSKKDLRRYNNARGEGKVFSFDLLDSDGGEIQVTCFNAVADQFYDQIEAGKVYLISRGTLKPASKNFNRLQNEYEIYLESTSSIQPCMEDDASIPRQQFHFRPISDIENMENGSIVDLIGVVSSISLTVSIMKKDGTETLKRALQLKDMSGRSVEITLWGNACNAEGQQLQNMCDSGIFPVLAVKAGRINDFNGKSVGTLSTSQLFIDPDFLEARKLKEWFELEGKNVLSVSLSRETMGTGRTEVRKTVSQIKDERLGTSEKPDWISIKGTISFLKSDNFCYTACPLMVGDRPCNKKVTNNGDGQWRCDRCDQSVAECDYRYILQFQIQDHTGITWVTAFQESGVEILGLSAKDLYYLKFEEQDDEKFADIIRKALFTPFIFKLKVKEETFSDEQRVKSTVVKAEKTRNLKLILRYVKFARATEALKVLIY</sequence>
<evidence type="ECO:0000256" key="3">
    <source>
        <dbReference type="ARBA" id="ARBA00022705"/>
    </source>
</evidence>
<dbReference type="InterPro" id="IPR047192">
    <property type="entry name" value="Euk_RPA1_DBD_C"/>
</dbReference>
<evidence type="ECO:0000259" key="16">
    <source>
        <dbReference type="Pfam" id="PF16900"/>
    </source>
</evidence>
<evidence type="ECO:0000259" key="14">
    <source>
        <dbReference type="Pfam" id="PF04057"/>
    </source>
</evidence>
<evidence type="ECO:0000256" key="11">
    <source>
        <dbReference type="ARBA" id="ARBA00023242"/>
    </source>
</evidence>
<dbReference type="EMBL" id="JBBNAE010000002">
    <property type="protein sequence ID" value="KAK9144163.1"/>
    <property type="molecule type" value="Genomic_DNA"/>
</dbReference>
<dbReference type="GO" id="GO:0007004">
    <property type="term" value="P:telomere maintenance via telomerase"/>
    <property type="evidence" value="ECO:0007669"/>
    <property type="project" value="TreeGrafter"/>
</dbReference>
<dbReference type="GO" id="GO:0003684">
    <property type="term" value="F:damaged DNA binding"/>
    <property type="evidence" value="ECO:0007669"/>
    <property type="project" value="TreeGrafter"/>
</dbReference>
<dbReference type="InterPro" id="IPR007199">
    <property type="entry name" value="Rep_factor-A_N"/>
</dbReference>
<dbReference type="Pfam" id="PF16900">
    <property type="entry name" value="REPA_OB_2"/>
    <property type="match status" value="1"/>
</dbReference>
<keyword evidence="9" id="KW-0233">DNA recombination</keyword>
<dbReference type="GO" id="GO:0006289">
    <property type="term" value="P:nucleotide-excision repair"/>
    <property type="evidence" value="ECO:0007669"/>
    <property type="project" value="TreeGrafter"/>
</dbReference>
<comment type="subunit">
    <text evidence="12">Heterotrimer of RPA1, RPA2 and RPA3 (canonical replication protein A complex).</text>
</comment>
<keyword evidence="3 12" id="KW-0235">DNA replication</keyword>
<evidence type="ECO:0000259" key="13">
    <source>
        <dbReference type="Pfam" id="PF01336"/>
    </source>
</evidence>
<proteinExistence type="inferred from homology"/>
<feature type="domain" description="OB" evidence="13">
    <location>
        <begin position="235"/>
        <end position="321"/>
    </location>
</feature>
<dbReference type="Pfam" id="PF04057">
    <property type="entry name" value="Rep-A_N"/>
    <property type="match status" value="1"/>
</dbReference>
<feature type="domain" description="Replication protein A OB" evidence="16">
    <location>
        <begin position="345"/>
        <end position="449"/>
    </location>
</feature>